<feature type="domain" description="PTS EIIB type-1" evidence="14">
    <location>
        <begin position="23"/>
        <end position="106"/>
    </location>
</feature>
<dbReference type="Gene3D" id="3.30.1360.60">
    <property type="entry name" value="Glucose permease domain IIB"/>
    <property type="match status" value="1"/>
</dbReference>
<dbReference type="GO" id="GO:0090589">
    <property type="term" value="F:protein-phosphocysteine-trehalose phosphotransferase system transporter activity"/>
    <property type="evidence" value="ECO:0007669"/>
    <property type="project" value="TreeGrafter"/>
</dbReference>
<dbReference type="InterPro" id="IPR003352">
    <property type="entry name" value="PTS_EIIC"/>
</dbReference>
<evidence type="ECO:0000259" key="15">
    <source>
        <dbReference type="PROSITE" id="PS51103"/>
    </source>
</evidence>
<protein>
    <submittedName>
        <fullName evidence="16">PTS system sucrose-specific IIB component, Glc family /PTS system sucrose-specific IIC component, Glc family</fullName>
    </submittedName>
</protein>
<dbReference type="PROSITE" id="PS51103">
    <property type="entry name" value="PTS_EIIC_TYPE_1"/>
    <property type="match status" value="1"/>
</dbReference>
<comment type="subcellular location">
    <subcellularLocation>
        <location evidence="1">Cell membrane</location>
        <topology evidence="1">Multi-pass membrane protein</topology>
    </subcellularLocation>
</comment>
<dbReference type="Proteomes" id="UP000198972">
    <property type="component" value="Unassembled WGS sequence"/>
</dbReference>
<dbReference type="RefSeq" id="WP_091229898.1">
    <property type="nucleotide sequence ID" value="NZ_FNBG01000011.1"/>
</dbReference>
<dbReference type="GO" id="GO:0008982">
    <property type="term" value="F:protein-N(PI)-phosphohistidine-sugar phosphotransferase activity"/>
    <property type="evidence" value="ECO:0007669"/>
    <property type="project" value="InterPro"/>
</dbReference>
<dbReference type="InterPro" id="IPR050558">
    <property type="entry name" value="PTS_Sugar-Specific_Components"/>
</dbReference>
<dbReference type="PROSITE" id="PS01035">
    <property type="entry name" value="PTS_EIIB_TYPE_1_CYS"/>
    <property type="match status" value="1"/>
</dbReference>
<evidence type="ECO:0000256" key="9">
    <source>
        <dbReference type="ARBA" id="ARBA00022989"/>
    </source>
</evidence>
<evidence type="ECO:0000256" key="11">
    <source>
        <dbReference type="PROSITE-ProRule" id="PRU00421"/>
    </source>
</evidence>
<dbReference type="InterPro" id="IPR036878">
    <property type="entry name" value="Glu_permease_IIB"/>
</dbReference>
<feature type="region of interest" description="Disordered" evidence="12">
    <location>
        <begin position="1"/>
        <end position="21"/>
    </location>
</feature>
<feature type="transmembrane region" description="Helical" evidence="13">
    <location>
        <begin position="147"/>
        <end position="171"/>
    </location>
</feature>
<dbReference type="InterPro" id="IPR013013">
    <property type="entry name" value="PTS_EIIC_1"/>
</dbReference>
<dbReference type="GO" id="GO:0015771">
    <property type="term" value="P:trehalose transport"/>
    <property type="evidence" value="ECO:0007669"/>
    <property type="project" value="TreeGrafter"/>
</dbReference>
<dbReference type="EMBL" id="FNBG01000011">
    <property type="protein sequence ID" value="SDF46808.1"/>
    <property type="molecule type" value="Genomic_DNA"/>
</dbReference>
<dbReference type="InterPro" id="IPR018113">
    <property type="entry name" value="PTrfase_EIIB_Cys"/>
</dbReference>
<keyword evidence="3" id="KW-1003">Cell membrane</keyword>
<keyword evidence="10 13" id="KW-0472">Membrane</keyword>
<evidence type="ECO:0000256" key="4">
    <source>
        <dbReference type="ARBA" id="ARBA00022597"/>
    </source>
</evidence>
<keyword evidence="5" id="KW-0808">Transferase</keyword>
<reference evidence="16 17" key="1">
    <citation type="submission" date="2016-10" db="EMBL/GenBank/DDBJ databases">
        <authorList>
            <person name="de Groot N.N."/>
        </authorList>
    </citation>
    <scope>NUCLEOTIDE SEQUENCE [LARGE SCALE GENOMIC DNA]</scope>
    <source>
        <strain evidence="16 17">DSM 28129</strain>
    </source>
</reference>
<keyword evidence="6" id="KW-0598">Phosphotransferase system</keyword>
<dbReference type="InterPro" id="IPR001996">
    <property type="entry name" value="PTS_IIB_1"/>
</dbReference>
<evidence type="ECO:0000256" key="7">
    <source>
        <dbReference type="ARBA" id="ARBA00022692"/>
    </source>
</evidence>
<feature type="transmembrane region" description="Helical" evidence="13">
    <location>
        <begin position="469"/>
        <end position="490"/>
    </location>
</feature>
<feature type="compositionally biased region" description="Basic and acidic residues" evidence="12">
    <location>
        <begin position="12"/>
        <end position="21"/>
    </location>
</feature>
<evidence type="ECO:0000256" key="8">
    <source>
        <dbReference type="ARBA" id="ARBA00022777"/>
    </source>
</evidence>
<keyword evidence="9 13" id="KW-1133">Transmembrane helix</keyword>
<dbReference type="GO" id="GO:0009401">
    <property type="term" value="P:phosphoenolpyruvate-dependent sugar phosphotransferase system"/>
    <property type="evidence" value="ECO:0007669"/>
    <property type="project" value="UniProtKB-KW"/>
</dbReference>
<feature type="transmembrane region" description="Helical" evidence="13">
    <location>
        <begin position="399"/>
        <end position="418"/>
    </location>
</feature>
<evidence type="ECO:0000256" key="6">
    <source>
        <dbReference type="ARBA" id="ARBA00022683"/>
    </source>
</evidence>
<dbReference type="STRING" id="670482.SAMN04488542_11167"/>
<feature type="transmembrane region" description="Helical" evidence="13">
    <location>
        <begin position="438"/>
        <end position="462"/>
    </location>
</feature>
<feature type="transmembrane region" description="Helical" evidence="13">
    <location>
        <begin position="183"/>
        <end position="205"/>
    </location>
</feature>
<keyword evidence="8" id="KW-0418">Kinase</keyword>
<dbReference type="PANTHER" id="PTHR30175:SF7">
    <property type="entry name" value="NEGATIVE REGULATOR OF SACY ACTIVITY"/>
    <property type="match status" value="1"/>
</dbReference>
<evidence type="ECO:0000259" key="14">
    <source>
        <dbReference type="PROSITE" id="PS51098"/>
    </source>
</evidence>
<evidence type="ECO:0000256" key="12">
    <source>
        <dbReference type="SAM" id="MobiDB-lite"/>
    </source>
</evidence>
<proteinExistence type="predicted"/>
<dbReference type="GO" id="GO:0005886">
    <property type="term" value="C:plasma membrane"/>
    <property type="evidence" value="ECO:0007669"/>
    <property type="project" value="UniProtKB-SubCell"/>
</dbReference>
<dbReference type="OrthoDB" id="9769191at2"/>
<dbReference type="GO" id="GO:0016301">
    <property type="term" value="F:kinase activity"/>
    <property type="evidence" value="ECO:0007669"/>
    <property type="project" value="UniProtKB-KW"/>
</dbReference>
<gene>
    <name evidence="16" type="ORF">SAMN04488542_11167</name>
</gene>
<dbReference type="Pfam" id="PF00367">
    <property type="entry name" value="PTS_EIIB"/>
    <property type="match status" value="1"/>
</dbReference>
<keyword evidence="4" id="KW-0762">Sugar transport</keyword>
<sequence>MPRENITPKQNEQTERENRESAKASAIRLIVLAGGAGNISEAIHCTTRLRLRLRDSSLVDEAGLSGLPEVQGIFFQPEQLQIILGPAYVFKVHRQVVRILQDSGPVQQQEVELPPIPSLEQPSQNYTAGSVRTPFSLLRKAVDTLSFFSDIVVPMIPLFVGVGLLLGLLGMIEVFGWAPQDSIWFRTLSLLTRSAFQLMAVMFGYHTAKRFGGTPPLGAAIGIIMTQPDLLRVTGFGGTQVSSADLLLAPQFGYQGVVIPTILAVLLMTLTEKGLRRILPSSTSVMLIPFLSLATGGTFAILIIGPLTSQLGGALSSMLELAFRQGGTVFGLLLGGIYSAIVVSGLHHGIQAVEIGLITNPDISVNFLLPIWSMANIAQGAAGLAVYARTRDKALRKIALPASITAFFGITEPVTFGVNLKLGRPFLGAAAGGAAGGAYVAFHQVAADSFGLTGIPMIAFIVQLGQMNLIHYMIGFLLAAVTAFMVTWILSVDEPSDLRNERA</sequence>
<dbReference type="PROSITE" id="PS51098">
    <property type="entry name" value="PTS_EIIB_TYPE_1"/>
    <property type="match status" value="1"/>
</dbReference>
<evidence type="ECO:0000256" key="10">
    <source>
        <dbReference type="ARBA" id="ARBA00023136"/>
    </source>
</evidence>
<feature type="transmembrane region" description="Helical" evidence="13">
    <location>
        <begin position="328"/>
        <end position="347"/>
    </location>
</feature>
<dbReference type="SUPFAM" id="SSF55604">
    <property type="entry name" value="Glucose permease domain IIB"/>
    <property type="match status" value="1"/>
</dbReference>
<dbReference type="AlphaFoldDB" id="A0A1G7LBG3"/>
<evidence type="ECO:0000256" key="2">
    <source>
        <dbReference type="ARBA" id="ARBA00022448"/>
    </source>
</evidence>
<evidence type="ECO:0000256" key="5">
    <source>
        <dbReference type="ARBA" id="ARBA00022679"/>
    </source>
</evidence>
<feature type="transmembrane region" description="Helical" evidence="13">
    <location>
        <begin position="283"/>
        <end position="307"/>
    </location>
</feature>
<evidence type="ECO:0000256" key="3">
    <source>
        <dbReference type="ARBA" id="ARBA00022475"/>
    </source>
</evidence>
<evidence type="ECO:0000256" key="13">
    <source>
        <dbReference type="SAM" id="Phobius"/>
    </source>
</evidence>
<evidence type="ECO:0000313" key="16">
    <source>
        <dbReference type="EMBL" id="SDF46808.1"/>
    </source>
</evidence>
<accession>A0A1G7LBG3</accession>
<dbReference type="Pfam" id="PF02378">
    <property type="entry name" value="PTS_EIIC"/>
    <property type="match status" value="1"/>
</dbReference>
<feature type="transmembrane region" description="Helical" evidence="13">
    <location>
        <begin position="252"/>
        <end position="271"/>
    </location>
</feature>
<organism evidence="16 17">
    <name type="scientific">Fontibacillus panacisegetis</name>
    <dbReference type="NCBI Taxonomy" id="670482"/>
    <lineage>
        <taxon>Bacteria</taxon>
        <taxon>Bacillati</taxon>
        <taxon>Bacillota</taxon>
        <taxon>Bacilli</taxon>
        <taxon>Bacillales</taxon>
        <taxon>Paenibacillaceae</taxon>
        <taxon>Fontibacillus</taxon>
    </lineage>
</organism>
<dbReference type="CDD" id="cd00212">
    <property type="entry name" value="PTS_IIB_glc"/>
    <property type="match status" value="1"/>
</dbReference>
<keyword evidence="7 13" id="KW-0812">Transmembrane</keyword>
<dbReference type="PANTHER" id="PTHR30175">
    <property type="entry name" value="PHOSPHOTRANSFERASE SYSTEM TRANSPORT PROTEIN"/>
    <property type="match status" value="1"/>
</dbReference>
<evidence type="ECO:0000256" key="1">
    <source>
        <dbReference type="ARBA" id="ARBA00004651"/>
    </source>
</evidence>
<keyword evidence="17" id="KW-1185">Reference proteome</keyword>
<name>A0A1G7LBG3_9BACL</name>
<feature type="active site" description="Phosphocysteine intermediate; for EIIB activity" evidence="11">
    <location>
        <position position="45"/>
    </location>
</feature>
<evidence type="ECO:0000313" key="17">
    <source>
        <dbReference type="Proteomes" id="UP000198972"/>
    </source>
</evidence>
<keyword evidence="2" id="KW-0813">Transport</keyword>
<feature type="domain" description="PTS EIIC type-1" evidence="15">
    <location>
        <begin position="146"/>
        <end position="502"/>
    </location>
</feature>